<accession>A0A0P6YJZ8</accession>
<feature type="transmembrane region" description="Helical" evidence="1">
    <location>
        <begin position="6"/>
        <end position="26"/>
    </location>
</feature>
<keyword evidence="1" id="KW-0472">Membrane</keyword>
<feature type="transmembrane region" description="Helical" evidence="1">
    <location>
        <begin position="38"/>
        <end position="55"/>
    </location>
</feature>
<dbReference type="EMBL" id="LGKP01000025">
    <property type="protein sequence ID" value="KPL85496.1"/>
    <property type="molecule type" value="Genomic_DNA"/>
</dbReference>
<evidence type="ECO:0000313" key="2">
    <source>
        <dbReference type="EMBL" id="KPL85496.1"/>
    </source>
</evidence>
<proteinExistence type="predicted"/>
<dbReference type="OrthoDB" id="165048at2"/>
<reference evidence="2 3" key="1">
    <citation type="submission" date="2015-07" db="EMBL/GenBank/DDBJ databases">
        <title>Whole genome sequence of Herpetosiphon geysericola DSM 7119.</title>
        <authorList>
            <person name="Hemp J."/>
            <person name="Ward L.M."/>
            <person name="Pace L.A."/>
            <person name="Fischer W.W."/>
        </authorList>
    </citation>
    <scope>NUCLEOTIDE SEQUENCE [LARGE SCALE GENOMIC DNA]</scope>
    <source>
        <strain evidence="2 3">DSM 7119</strain>
    </source>
</reference>
<dbReference type="RefSeq" id="WP_054535819.1">
    <property type="nucleotide sequence ID" value="NZ_LGKP01000025.1"/>
</dbReference>
<dbReference type="Proteomes" id="UP000050277">
    <property type="component" value="Unassembled WGS sequence"/>
</dbReference>
<name>A0A0P6YJZ8_9CHLR</name>
<evidence type="ECO:0000313" key="3">
    <source>
        <dbReference type="Proteomes" id="UP000050277"/>
    </source>
</evidence>
<comment type="caution">
    <text evidence="2">The sequence shown here is derived from an EMBL/GenBank/DDBJ whole genome shotgun (WGS) entry which is preliminary data.</text>
</comment>
<feature type="transmembrane region" description="Helical" evidence="1">
    <location>
        <begin position="67"/>
        <end position="84"/>
    </location>
</feature>
<organism evidence="2 3">
    <name type="scientific">Herpetosiphon geysericola</name>
    <dbReference type="NCBI Taxonomy" id="70996"/>
    <lineage>
        <taxon>Bacteria</taxon>
        <taxon>Bacillati</taxon>
        <taxon>Chloroflexota</taxon>
        <taxon>Chloroflexia</taxon>
        <taxon>Herpetosiphonales</taxon>
        <taxon>Herpetosiphonaceae</taxon>
        <taxon>Herpetosiphon</taxon>
    </lineage>
</organism>
<keyword evidence="1" id="KW-0812">Transmembrane</keyword>
<dbReference type="AlphaFoldDB" id="A0A0P6YJZ8"/>
<keyword evidence="1" id="KW-1133">Transmembrane helix</keyword>
<gene>
    <name evidence="2" type="ORF">SE18_17905</name>
</gene>
<evidence type="ECO:0000256" key="1">
    <source>
        <dbReference type="SAM" id="Phobius"/>
    </source>
</evidence>
<keyword evidence="3" id="KW-1185">Reference proteome</keyword>
<sequence length="88" mass="9801">MASSSSFIIVLLVVALIGWLATVQWIRTHERFSDRIKRLLVLPAWFPWMGAALGVPVMRGDMPLGDFGKAIASFVVGLGVFWLTRREA</sequence>
<protein>
    <submittedName>
        <fullName evidence="2">Uncharacterized protein</fullName>
    </submittedName>
</protein>